<dbReference type="CDD" id="cd06445">
    <property type="entry name" value="ATase"/>
    <property type="match status" value="1"/>
</dbReference>
<dbReference type="GO" id="GO:0032259">
    <property type="term" value="P:methylation"/>
    <property type="evidence" value="ECO:0007669"/>
    <property type="project" value="UniProtKB-KW"/>
</dbReference>
<dbReference type="Pfam" id="PF01035">
    <property type="entry name" value="DNA_binding_1"/>
    <property type="match status" value="1"/>
</dbReference>
<evidence type="ECO:0000256" key="2">
    <source>
        <dbReference type="ARBA" id="ARBA00022603"/>
    </source>
</evidence>
<evidence type="ECO:0000256" key="5">
    <source>
        <dbReference type="ARBA" id="ARBA00023204"/>
    </source>
</evidence>
<dbReference type="GO" id="GO:0006281">
    <property type="term" value="P:DNA repair"/>
    <property type="evidence" value="ECO:0007669"/>
    <property type="project" value="UniProtKB-KW"/>
</dbReference>
<dbReference type="GO" id="GO:0003908">
    <property type="term" value="F:methylated-DNA-[protein]-cysteine S-methyltransferase activity"/>
    <property type="evidence" value="ECO:0007669"/>
    <property type="project" value="UniProtKB-EC"/>
</dbReference>
<keyword evidence="3" id="KW-0808">Transferase</keyword>
<accession>A0A1G1XTI3</accession>
<reference evidence="8 9" key="1">
    <citation type="journal article" date="2016" name="Nat. Commun.">
        <title>Thousands of microbial genomes shed light on interconnected biogeochemical processes in an aquifer system.</title>
        <authorList>
            <person name="Anantharaman K."/>
            <person name="Brown C.T."/>
            <person name="Hug L.A."/>
            <person name="Sharon I."/>
            <person name="Castelle C.J."/>
            <person name="Probst A.J."/>
            <person name="Thomas B.C."/>
            <person name="Singh A."/>
            <person name="Wilkins M.J."/>
            <person name="Karaoz U."/>
            <person name="Brodie E.L."/>
            <person name="Williams K.H."/>
            <person name="Hubbard S.S."/>
            <person name="Banfield J.F."/>
        </authorList>
    </citation>
    <scope>NUCLEOTIDE SEQUENCE [LARGE SCALE GENOMIC DNA]</scope>
</reference>
<proteinExistence type="predicted"/>
<evidence type="ECO:0000313" key="8">
    <source>
        <dbReference type="EMBL" id="OGY42617.1"/>
    </source>
</evidence>
<evidence type="ECO:0000259" key="7">
    <source>
        <dbReference type="Pfam" id="PF01035"/>
    </source>
</evidence>
<dbReference type="InterPro" id="IPR036388">
    <property type="entry name" value="WH-like_DNA-bd_sf"/>
</dbReference>
<dbReference type="InterPro" id="IPR014048">
    <property type="entry name" value="MethylDNA_cys_MeTrfase_DNA-bd"/>
</dbReference>
<comment type="catalytic activity">
    <reaction evidence="6">
        <text>a 6-O-methyl-2'-deoxyguanosine in DNA + L-cysteinyl-[protein] = S-methyl-L-cysteinyl-[protein] + a 2'-deoxyguanosine in DNA</text>
        <dbReference type="Rhea" id="RHEA:24000"/>
        <dbReference type="Rhea" id="RHEA-COMP:10131"/>
        <dbReference type="Rhea" id="RHEA-COMP:10132"/>
        <dbReference type="Rhea" id="RHEA-COMP:11367"/>
        <dbReference type="Rhea" id="RHEA-COMP:11368"/>
        <dbReference type="ChEBI" id="CHEBI:29950"/>
        <dbReference type="ChEBI" id="CHEBI:82612"/>
        <dbReference type="ChEBI" id="CHEBI:85445"/>
        <dbReference type="ChEBI" id="CHEBI:85448"/>
        <dbReference type="EC" id="2.1.1.63"/>
    </reaction>
</comment>
<dbReference type="PROSITE" id="PS00374">
    <property type="entry name" value="MGMT"/>
    <property type="match status" value="1"/>
</dbReference>
<evidence type="ECO:0000256" key="4">
    <source>
        <dbReference type="ARBA" id="ARBA00022763"/>
    </source>
</evidence>
<dbReference type="PANTHER" id="PTHR10815">
    <property type="entry name" value="METHYLATED-DNA--PROTEIN-CYSTEINE METHYLTRANSFERASE"/>
    <property type="match status" value="1"/>
</dbReference>
<evidence type="ECO:0000313" key="9">
    <source>
        <dbReference type="Proteomes" id="UP000176498"/>
    </source>
</evidence>
<sequence length="95" mass="10906">MFKYVRQILKGKLTTYQLLAKKLGNKNLARVVGNILPKNPNLIQVPCHRVVRSNGQVGNYCLGIAKKTKLLHNEDIEIKGGKVVNFYSYLYRFKK</sequence>
<dbReference type="Gene3D" id="1.10.10.10">
    <property type="entry name" value="Winged helix-like DNA-binding domain superfamily/Winged helix DNA-binding domain"/>
    <property type="match status" value="1"/>
</dbReference>
<feature type="domain" description="Methylated-DNA-[protein]-cysteine S-methyltransferase DNA binding" evidence="7">
    <location>
        <begin position="3"/>
        <end position="75"/>
    </location>
</feature>
<evidence type="ECO:0000256" key="3">
    <source>
        <dbReference type="ARBA" id="ARBA00022679"/>
    </source>
</evidence>
<keyword evidence="5" id="KW-0234">DNA repair</keyword>
<protein>
    <recommendedName>
        <fullName evidence="7">Methylated-DNA-[protein]-cysteine S-methyltransferase DNA binding domain-containing protein</fullName>
    </recommendedName>
</protein>
<dbReference type="AlphaFoldDB" id="A0A1G1XTI3"/>
<keyword evidence="2" id="KW-0489">Methyltransferase</keyword>
<comment type="caution">
    <text evidence="8">The sequence shown here is derived from an EMBL/GenBank/DDBJ whole genome shotgun (WGS) entry which is preliminary data.</text>
</comment>
<dbReference type="EMBL" id="MHHZ01000001">
    <property type="protein sequence ID" value="OGY42617.1"/>
    <property type="molecule type" value="Genomic_DNA"/>
</dbReference>
<dbReference type="Proteomes" id="UP000176498">
    <property type="component" value="Unassembled WGS sequence"/>
</dbReference>
<gene>
    <name evidence="8" type="ORF">A2Y82_02905</name>
</gene>
<evidence type="ECO:0000256" key="6">
    <source>
        <dbReference type="ARBA" id="ARBA00049348"/>
    </source>
</evidence>
<dbReference type="SUPFAM" id="SSF46767">
    <property type="entry name" value="Methylated DNA-protein cysteine methyltransferase, C-terminal domain"/>
    <property type="match status" value="1"/>
</dbReference>
<name>A0A1G1XTI3_9BACT</name>
<comment type="catalytic activity">
    <reaction evidence="1">
        <text>a 4-O-methyl-thymidine in DNA + L-cysteinyl-[protein] = a thymidine in DNA + S-methyl-L-cysteinyl-[protein]</text>
        <dbReference type="Rhea" id="RHEA:53428"/>
        <dbReference type="Rhea" id="RHEA-COMP:10131"/>
        <dbReference type="Rhea" id="RHEA-COMP:10132"/>
        <dbReference type="Rhea" id="RHEA-COMP:13555"/>
        <dbReference type="Rhea" id="RHEA-COMP:13556"/>
        <dbReference type="ChEBI" id="CHEBI:29950"/>
        <dbReference type="ChEBI" id="CHEBI:82612"/>
        <dbReference type="ChEBI" id="CHEBI:137386"/>
        <dbReference type="ChEBI" id="CHEBI:137387"/>
        <dbReference type="EC" id="2.1.1.63"/>
    </reaction>
</comment>
<evidence type="ECO:0000256" key="1">
    <source>
        <dbReference type="ARBA" id="ARBA00001286"/>
    </source>
</evidence>
<dbReference type="PANTHER" id="PTHR10815:SF13">
    <property type="entry name" value="METHYLATED-DNA--PROTEIN-CYSTEINE METHYLTRANSFERASE"/>
    <property type="match status" value="1"/>
</dbReference>
<dbReference type="InterPro" id="IPR001497">
    <property type="entry name" value="MethylDNA_cys_MeTrfase_AS"/>
</dbReference>
<keyword evidence="4" id="KW-0227">DNA damage</keyword>
<dbReference type="NCBIfam" id="TIGR00589">
    <property type="entry name" value="ogt"/>
    <property type="match status" value="1"/>
</dbReference>
<organism evidence="8 9">
    <name type="scientific">Candidatus Buchananbacteria bacterium RBG_13_36_9</name>
    <dbReference type="NCBI Taxonomy" id="1797530"/>
    <lineage>
        <taxon>Bacteria</taxon>
        <taxon>Candidatus Buchananiibacteriota</taxon>
    </lineage>
</organism>
<dbReference type="InterPro" id="IPR036217">
    <property type="entry name" value="MethylDNA_cys_MeTrfase_DNAb"/>
</dbReference>